<evidence type="ECO:0000313" key="6">
    <source>
        <dbReference type="EMBL" id="MFD1301108.1"/>
    </source>
</evidence>
<keyword evidence="1" id="KW-0805">Transcription regulation</keyword>
<keyword evidence="3" id="KW-0804">Transcription</keyword>
<sequence length="236" mass="26162">MTYSIVQSEIRNRLLRGLLPSEFERLQPHLNRISLEPGIVVEKPDRPIATVYFPEPGVISVVARTLGGTQAEAGIVGPEGMTGLAILHGLDRSPNTSLVQMACRAIAIDARVFRGLIEERRPLHDHLLRYAQVFAVQLAQASLCNGRFTIEQRLARWLLMCHDRADREDLPLTHELLSLMLGVRRAGVTTALRSMEALGAVKTRRGGINLRDRDALERAAGEAYGVPEAEYERVLG</sequence>
<keyword evidence="7" id="KW-1185">Reference proteome</keyword>
<keyword evidence="2" id="KW-0238">DNA-binding</keyword>
<dbReference type="PROSITE" id="PS51063">
    <property type="entry name" value="HTH_CRP_2"/>
    <property type="match status" value="1"/>
</dbReference>
<dbReference type="InterPro" id="IPR000595">
    <property type="entry name" value="cNMP-bd_dom"/>
</dbReference>
<dbReference type="RefSeq" id="WP_238204634.1">
    <property type="nucleotide sequence ID" value="NZ_JBHTND010000005.1"/>
</dbReference>
<evidence type="ECO:0000256" key="1">
    <source>
        <dbReference type="ARBA" id="ARBA00023015"/>
    </source>
</evidence>
<comment type="caution">
    <text evidence="6">The sequence shown here is derived from an EMBL/GenBank/DDBJ whole genome shotgun (WGS) entry which is preliminary data.</text>
</comment>
<dbReference type="PROSITE" id="PS50042">
    <property type="entry name" value="CNMP_BINDING_3"/>
    <property type="match status" value="1"/>
</dbReference>
<feature type="domain" description="Cyclic nucleotide-binding" evidence="4">
    <location>
        <begin position="14"/>
        <end position="117"/>
    </location>
</feature>
<dbReference type="InterPro" id="IPR036388">
    <property type="entry name" value="WH-like_DNA-bd_sf"/>
</dbReference>
<reference evidence="7" key="1">
    <citation type="journal article" date="2019" name="Int. J. Syst. Evol. Microbiol.">
        <title>The Global Catalogue of Microorganisms (GCM) 10K type strain sequencing project: providing services to taxonomists for standard genome sequencing and annotation.</title>
        <authorList>
            <consortium name="The Broad Institute Genomics Platform"/>
            <consortium name="The Broad Institute Genome Sequencing Center for Infectious Disease"/>
            <person name="Wu L."/>
            <person name="Ma J."/>
        </authorList>
    </citation>
    <scope>NUCLEOTIDE SEQUENCE [LARGE SCALE GENOMIC DNA]</scope>
    <source>
        <strain evidence="7">CCUG 56108</strain>
    </source>
</reference>
<dbReference type="EMBL" id="JBHTND010000005">
    <property type="protein sequence ID" value="MFD1301108.1"/>
    <property type="molecule type" value="Genomic_DNA"/>
</dbReference>
<dbReference type="Pfam" id="PF13545">
    <property type="entry name" value="HTH_Crp_2"/>
    <property type="match status" value="1"/>
</dbReference>
<dbReference type="InterPro" id="IPR036390">
    <property type="entry name" value="WH_DNA-bd_sf"/>
</dbReference>
<evidence type="ECO:0000256" key="3">
    <source>
        <dbReference type="ARBA" id="ARBA00023163"/>
    </source>
</evidence>
<dbReference type="SUPFAM" id="SSF46785">
    <property type="entry name" value="Winged helix' DNA-binding domain"/>
    <property type="match status" value="1"/>
</dbReference>
<feature type="domain" description="HTH crp-type" evidence="5">
    <location>
        <begin position="148"/>
        <end position="214"/>
    </location>
</feature>
<dbReference type="SUPFAM" id="SSF51206">
    <property type="entry name" value="cAMP-binding domain-like"/>
    <property type="match status" value="1"/>
</dbReference>
<dbReference type="Proteomes" id="UP001597176">
    <property type="component" value="Unassembled WGS sequence"/>
</dbReference>
<dbReference type="InterPro" id="IPR012318">
    <property type="entry name" value="HTH_CRP"/>
</dbReference>
<dbReference type="InterPro" id="IPR018490">
    <property type="entry name" value="cNMP-bd_dom_sf"/>
</dbReference>
<evidence type="ECO:0000256" key="2">
    <source>
        <dbReference type="ARBA" id="ARBA00023125"/>
    </source>
</evidence>
<gene>
    <name evidence="6" type="ORF">ACFQ4G_05855</name>
</gene>
<dbReference type="Gene3D" id="2.60.120.10">
    <property type="entry name" value="Jelly Rolls"/>
    <property type="match status" value="1"/>
</dbReference>
<evidence type="ECO:0000259" key="5">
    <source>
        <dbReference type="PROSITE" id="PS51063"/>
    </source>
</evidence>
<accession>A0ABW3WXY5</accession>
<dbReference type="SMART" id="SM00419">
    <property type="entry name" value="HTH_CRP"/>
    <property type="match status" value="1"/>
</dbReference>
<organism evidence="6 7">
    <name type="scientific">Methylobacterium marchantiae</name>
    <dbReference type="NCBI Taxonomy" id="600331"/>
    <lineage>
        <taxon>Bacteria</taxon>
        <taxon>Pseudomonadati</taxon>
        <taxon>Pseudomonadota</taxon>
        <taxon>Alphaproteobacteria</taxon>
        <taxon>Hyphomicrobiales</taxon>
        <taxon>Methylobacteriaceae</taxon>
        <taxon>Methylobacterium</taxon>
    </lineage>
</organism>
<dbReference type="InterPro" id="IPR014710">
    <property type="entry name" value="RmlC-like_jellyroll"/>
</dbReference>
<protein>
    <submittedName>
        <fullName evidence="6">Crp/Fnr family transcriptional regulator</fullName>
    </submittedName>
</protein>
<dbReference type="Gene3D" id="1.10.10.10">
    <property type="entry name" value="Winged helix-like DNA-binding domain superfamily/Winged helix DNA-binding domain"/>
    <property type="match status" value="1"/>
</dbReference>
<proteinExistence type="predicted"/>
<evidence type="ECO:0000259" key="4">
    <source>
        <dbReference type="PROSITE" id="PS50042"/>
    </source>
</evidence>
<evidence type="ECO:0000313" key="7">
    <source>
        <dbReference type="Proteomes" id="UP001597176"/>
    </source>
</evidence>
<name>A0ABW3WXY5_9HYPH</name>